<evidence type="ECO:0000313" key="3">
    <source>
        <dbReference type="Proteomes" id="UP000288805"/>
    </source>
</evidence>
<reference evidence="2 3" key="1">
    <citation type="journal article" date="2018" name="PLoS Genet.">
        <title>Population sequencing reveals clonal diversity and ancestral inbreeding in the grapevine cultivar Chardonnay.</title>
        <authorList>
            <person name="Roach M.J."/>
            <person name="Johnson D.L."/>
            <person name="Bohlmann J."/>
            <person name="van Vuuren H.J."/>
            <person name="Jones S.J."/>
            <person name="Pretorius I.S."/>
            <person name="Schmidt S.A."/>
            <person name="Borneman A.R."/>
        </authorList>
    </citation>
    <scope>NUCLEOTIDE SEQUENCE [LARGE SCALE GENOMIC DNA]</scope>
    <source>
        <strain evidence="3">cv. Chardonnay</strain>
        <tissue evidence="2">Leaf</tissue>
    </source>
</reference>
<comment type="caution">
    <text evidence="2">The sequence shown here is derived from an EMBL/GenBank/DDBJ whole genome shotgun (WGS) entry which is preliminary data.</text>
</comment>
<gene>
    <name evidence="2" type="ORF">CK203_117757</name>
</gene>
<dbReference type="Proteomes" id="UP000288805">
    <property type="component" value="Unassembled WGS sequence"/>
</dbReference>
<name>A0A438DKV8_VITVI</name>
<feature type="compositionally biased region" description="Low complexity" evidence="1">
    <location>
        <begin position="15"/>
        <end position="28"/>
    </location>
</feature>
<feature type="compositionally biased region" description="Pro residues" evidence="1">
    <location>
        <begin position="29"/>
        <end position="38"/>
    </location>
</feature>
<organism evidence="2 3">
    <name type="scientific">Vitis vinifera</name>
    <name type="common">Grape</name>
    <dbReference type="NCBI Taxonomy" id="29760"/>
    <lineage>
        <taxon>Eukaryota</taxon>
        <taxon>Viridiplantae</taxon>
        <taxon>Streptophyta</taxon>
        <taxon>Embryophyta</taxon>
        <taxon>Tracheophyta</taxon>
        <taxon>Spermatophyta</taxon>
        <taxon>Magnoliopsida</taxon>
        <taxon>eudicotyledons</taxon>
        <taxon>Gunneridae</taxon>
        <taxon>Pentapetalae</taxon>
        <taxon>rosids</taxon>
        <taxon>Vitales</taxon>
        <taxon>Vitaceae</taxon>
        <taxon>Viteae</taxon>
        <taxon>Vitis</taxon>
    </lineage>
</organism>
<proteinExistence type="predicted"/>
<evidence type="ECO:0000313" key="2">
    <source>
        <dbReference type="EMBL" id="RVW36058.1"/>
    </source>
</evidence>
<protein>
    <submittedName>
        <fullName evidence="2">Uncharacterized protein</fullName>
    </submittedName>
</protein>
<feature type="region of interest" description="Disordered" evidence="1">
    <location>
        <begin position="15"/>
        <end position="38"/>
    </location>
</feature>
<accession>A0A438DKV8</accession>
<sequence>MHVEVGTKARFDCPITPKITKPTTTPHPRATPPTPSPTCPLSLRVCDDDSRVDLSQRKFGREFAVPVFHIPRPSQPQVVDAILSTLLIMALLYTLQELFVSMVSRVDAFLSRMETRMDDLTFSVQQLTSLVIPPRQRGDLVTPIDTSLEVDGGTKVISLGFDTRASAIAHETMPILWTSSDVVARIFTSIIDILDSARQDGGEAVTPILEITNHDTTSMLENIDQVATHVLEEIDGVVDPIIGA</sequence>
<evidence type="ECO:0000256" key="1">
    <source>
        <dbReference type="SAM" id="MobiDB-lite"/>
    </source>
</evidence>
<dbReference type="AlphaFoldDB" id="A0A438DKV8"/>
<dbReference type="EMBL" id="QGNW01001583">
    <property type="protein sequence ID" value="RVW36058.1"/>
    <property type="molecule type" value="Genomic_DNA"/>
</dbReference>